<dbReference type="Gene3D" id="3.55.50.30">
    <property type="match status" value="1"/>
</dbReference>
<feature type="domain" description="FecR protein" evidence="1">
    <location>
        <begin position="146"/>
        <end position="233"/>
    </location>
</feature>
<sequence length="366" mass="41255">MASRFTFLLERYLENKASEAERLELMQLLSSGQFEEQIKQSIAERLRVEMQADPVVQDDVLLANNAYDRAQQIVDRILSQERPEAEVVPLHPATSPKRWWFAAAAAAAILSAASYILWMTPQAVEHQFTAKNPVHTVWEEVNQGTAQRWVMLDDSTRVTLQPGAHLIYPIHFSTAKREVYLTGEAFFEVTKDPSRPFFVYSKTLVTEVVGTSFRVRADNTLQGSEVAVVTGKVSVAQNEEDKNLLQRLMPGRRKVMLTPNHRAVYQRETEELVVKLVEKPLPLAADHVKTNAFRFHSASLALVLRDLSYAYGIEIVAQNARINQCTFTGDLSETDDLYTRLELICQSIGASYVVRDAKILITGNGC</sequence>
<dbReference type="EMBL" id="JAHESC010000023">
    <property type="protein sequence ID" value="MBT1688160.1"/>
    <property type="molecule type" value="Genomic_DNA"/>
</dbReference>
<dbReference type="RefSeq" id="WP_254091387.1">
    <property type="nucleotide sequence ID" value="NZ_JAHESC010000023.1"/>
</dbReference>
<reference evidence="3 4" key="1">
    <citation type="submission" date="2021-05" db="EMBL/GenBank/DDBJ databases">
        <title>A Polyphasic approach of four new species of the genus Ohtaekwangia: Ohtaekwangia histidinii sp. nov., Ohtaekwangia cretensis sp. nov., Ohtaekwangia indiensis sp. nov., Ohtaekwangia reichenbachii sp. nov. from diverse environment.</title>
        <authorList>
            <person name="Octaviana S."/>
        </authorList>
    </citation>
    <scope>NUCLEOTIDE SEQUENCE [LARGE SCALE GENOMIC DNA]</scope>
    <source>
        <strain evidence="3 4">PWU37</strain>
    </source>
</reference>
<evidence type="ECO:0000259" key="2">
    <source>
        <dbReference type="Pfam" id="PF16344"/>
    </source>
</evidence>
<dbReference type="GO" id="GO:0016989">
    <property type="term" value="F:sigma factor antagonist activity"/>
    <property type="evidence" value="ECO:0007669"/>
    <property type="project" value="TreeGrafter"/>
</dbReference>
<dbReference type="PANTHER" id="PTHR30273">
    <property type="entry name" value="PERIPLASMIC SIGNAL SENSOR AND SIGMA FACTOR ACTIVATOR FECR-RELATED"/>
    <property type="match status" value="1"/>
</dbReference>
<dbReference type="PIRSF" id="PIRSF018266">
    <property type="entry name" value="FecR"/>
    <property type="match status" value="1"/>
</dbReference>
<dbReference type="Proteomes" id="UP001319180">
    <property type="component" value="Unassembled WGS sequence"/>
</dbReference>
<dbReference type="InterPro" id="IPR006860">
    <property type="entry name" value="FecR"/>
</dbReference>
<dbReference type="InterPro" id="IPR032508">
    <property type="entry name" value="FecR_C"/>
</dbReference>
<proteinExistence type="predicted"/>
<evidence type="ECO:0000313" key="3">
    <source>
        <dbReference type="EMBL" id="MBT1688160.1"/>
    </source>
</evidence>
<dbReference type="InterPro" id="IPR012373">
    <property type="entry name" value="Ferrdict_sens_TM"/>
</dbReference>
<protein>
    <submittedName>
        <fullName evidence="3">FecR domain-containing protein</fullName>
    </submittedName>
</protein>
<dbReference type="Gene3D" id="2.60.120.1440">
    <property type="match status" value="1"/>
</dbReference>
<comment type="caution">
    <text evidence="3">The sequence shown here is derived from an EMBL/GenBank/DDBJ whole genome shotgun (WGS) entry which is preliminary data.</text>
</comment>
<dbReference type="Pfam" id="PF16344">
    <property type="entry name" value="FecR_C"/>
    <property type="match status" value="1"/>
</dbReference>
<feature type="domain" description="Protein FecR C-terminal" evidence="2">
    <location>
        <begin position="293"/>
        <end position="361"/>
    </location>
</feature>
<accession>A0AAP2GJ64</accession>
<dbReference type="Pfam" id="PF04773">
    <property type="entry name" value="FecR"/>
    <property type="match status" value="1"/>
</dbReference>
<dbReference type="PANTHER" id="PTHR30273:SF2">
    <property type="entry name" value="PROTEIN FECR"/>
    <property type="match status" value="1"/>
</dbReference>
<evidence type="ECO:0000259" key="1">
    <source>
        <dbReference type="Pfam" id="PF04773"/>
    </source>
</evidence>
<organism evidence="3 4">
    <name type="scientific">Dawidia soli</name>
    <dbReference type="NCBI Taxonomy" id="2782352"/>
    <lineage>
        <taxon>Bacteria</taxon>
        <taxon>Pseudomonadati</taxon>
        <taxon>Bacteroidota</taxon>
        <taxon>Cytophagia</taxon>
        <taxon>Cytophagales</taxon>
        <taxon>Chryseotaleaceae</taxon>
        <taxon>Dawidia</taxon>
    </lineage>
</organism>
<dbReference type="AlphaFoldDB" id="A0AAP2GJ64"/>
<evidence type="ECO:0000313" key="4">
    <source>
        <dbReference type="Proteomes" id="UP001319180"/>
    </source>
</evidence>
<gene>
    <name evidence="3" type="ORF">KK078_16435</name>
</gene>
<name>A0AAP2GJ64_9BACT</name>
<keyword evidence="4" id="KW-1185">Reference proteome</keyword>